<dbReference type="Proteomes" id="UP000504604">
    <property type="component" value="Linkage group LG11"/>
</dbReference>
<organism evidence="1 2">
    <name type="scientific">Sesamum indicum</name>
    <name type="common">Oriental sesame</name>
    <name type="synonym">Sesamum orientale</name>
    <dbReference type="NCBI Taxonomy" id="4182"/>
    <lineage>
        <taxon>Eukaryota</taxon>
        <taxon>Viridiplantae</taxon>
        <taxon>Streptophyta</taxon>
        <taxon>Embryophyta</taxon>
        <taxon>Tracheophyta</taxon>
        <taxon>Spermatophyta</taxon>
        <taxon>Magnoliopsida</taxon>
        <taxon>eudicotyledons</taxon>
        <taxon>Gunneridae</taxon>
        <taxon>Pentapetalae</taxon>
        <taxon>asterids</taxon>
        <taxon>lamiids</taxon>
        <taxon>Lamiales</taxon>
        <taxon>Pedaliaceae</taxon>
        <taxon>Sesamum</taxon>
    </lineage>
</organism>
<proteinExistence type="predicted"/>
<accession>A0A8M8V3D4</accession>
<dbReference type="GeneID" id="110012837"/>
<protein>
    <submittedName>
        <fullName evidence="2">Uncharacterized protein LOC110012837</fullName>
    </submittedName>
</protein>
<sequence>MTLIQRLSSHSSPLGSPDSVWEEKLCDDFSGYVKSRCISTIWVFPLPHSKDSHKNSIASLSAPPVTCVLYILLLMNEMHLVMHWKEPRKSVLGNNFKKSGEHVGKD</sequence>
<evidence type="ECO:0000313" key="1">
    <source>
        <dbReference type="Proteomes" id="UP000504604"/>
    </source>
</evidence>
<reference evidence="2" key="1">
    <citation type="submission" date="2025-08" db="UniProtKB">
        <authorList>
            <consortium name="RefSeq"/>
        </authorList>
    </citation>
    <scope>IDENTIFICATION</scope>
</reference>
<dbReference type="KEGG" id="sind:110012837"/>
<dbReference type="RefSeq" id="XP_020553593.1">
    <property type="nucleotide sequence ID" value="XM_020697934.1"/>
</dbReference>
<dbReference type="AlphaFoldDB" id="A0A8M8V3D4"/>
<keyword evidence="1" id="KW-1185">Reference proteome</keyword>
<name>A0A8M8V3D4_SESIN</name>
<gene>
    <name evidence="2" type="primary">LOC110012837</name>
</gene>
<evidence type="ECO:0000313" key="2">
    <source>
        <dbReference type="RefSeq" id="XP_020553593.1"/>
    </source>
</evidence>